<reference evidence="3" key="1">
    <citation type="submission" date="2020-07" db="EMBL/GenBank/DDBJ databases">
        <title>Clarias magur genome sequencing, assembly and annotation.</title>
        <authorList>
            <person name="Kushwaha B."/>
            <person name="Kumar R."/>
            <person name="Das P."/>
            <person name="Joshi C.G."/>
            <person name="Kumar D."/>
            <person name="Nagpure N.S."/>
            <person name="Pandey M."/>
            <person name="Agarwal S."/>
            <person name="Srivastava S."/>
            <person name="Singh M."/>
            <person name="Sahoo L."/>
            <person name="Jayasankar P."/>
            <person name="Meher P.K."/>
            <person name="Koringa P.G."/>
            <person name="Iquebal M.A."/>
            <person name="Das S.P."/>
            <person name="Bit A."/>
            <person name="Patnaik S."/>
            <person name="Patel N."/>
            <person name="Shah T.M."/>
            <person name="Hinsu A."/>
            <person name="Jena J.K."/>
        </authorList>
    </citation>
    <scope>NUCLEOTIDE SEQUENCE</scope>
    <source>
        <strain evidence="3">CIFAMagur01</strain>
        <tissue evidence="3">Testis</tissue>
    </source>
</reference>
<dbReference type="Proteomes" id="UP000727407">
    <property type="component" value="Unassembled WGS sequence"/>
</dbReference>
<feature type="region of interest" description="Disordered" evidence="1">
    <location>
        <begin position="50"/>
        <end position="80"/>
    </location>
</feature>
<evidence type="ECO:0000313" key="3">
    <source>
        <dbReference type="EMBL" id="KAF5887482.1"/>
    </source>
</evidence>
<name>A0A8J4WP31_CLAMG</name>
<evidence type="ECO:0000256" key="2">
    <source>
        <dbReference type="SAM" id="SignalP"/>
    </source>
</evidence>
<feature type="chain" id="PRO_5035183052" evidence="2">
    <location>
        <begin position="20"/>
        <end position="124"/>
    </location>
</feature>
<dbReference type="AlphaFoldDB" id="A0A8J4WP31"/>
<sequence length="124" mass="12945">MAQVAHLFVALVWIISVHGSLCSGFGGSGVGVGVPNRRDEQHPRLLLRAQGPAAAAAEDEEDEGQESGAAPRRRARSAAPRAATLISSSFVLKGDAAHNQAMVHWTGENSSEVVAVKTAVSLHK</sequence>
<gene>
    <name evidence="3" type="primary">sorcs2</name>
    <name evidence="3" type="ORF">DAT39_022252</name>
</gene>
<keyword evidence="2" id="KW-0732">Signal</keyword>
<accession>A0A8J4WP31</accession>
<evidence type="ECO:0000313" key="4">
    <source>
        <dbReference type="Proteomes" id="UP000727407"/>
    </source>
</evidence>
<feature type="signal peptide" evidence="2">
    <location>
        <begin position="1"/>
        <end position="19"/>
    </location>
</feature>
<keyword evidence="4" id="KW-1185">Reference proteome</keyword>
<dbReference type="OrthoDB" id="8959353at2759"/>
<evidence type="ECO:0000256" key="1">
    <source>
        <dbReference type="SAM" id="MobiDB-lite"/>
    </source>
</evidence>
<dbReference type="EMBL" id="QNUK01001099">
    <property type="protein sequence ID" value="KAF5887482.1"/>
    <property type="molecule type" value="Genomic_DNA"/>
</dbReference>
<comment type="caution">
    <text evidence="3">The sequence shown here is derived from an EMBL/GenBank/DDBJ whole genome shotgun (WGS) entry which is preliminary data.</text>
</comment>
<proteinExistence type="predicted"/>
<organism evidence="3 4">
    <name type="scientific">Clarias magur</name>
    <name type="common">Asian catfish</name>
    <name type="synonym">Macropteronotus magur</name>
    <dbReference type="NCBI Taxonomy" id="1594786"/>
    <lineage>
        <taxon>Eukaryota</taxon>
        <taxon>Metazoa</taxon>
        <taxon>Chordata</taxon>
        <taxon>Craniata</taxon>
        <taxon>Vertebrata</taxon>
        <taxon>Euteleostomi</taxon>
        <taxon>Actinopterygii</taxon>
        <taxon>Neopterygii</taxon>
        <taxon>Teleostei</taxon>
        <taxon>Ostariophysi</taxon>
        <taxon>Siluriformes</taxon>
        <taxon>Clariidae</taxon>
        <taxon>Clarias</taxon>
    </lineage>
</organism>
<protein>
    <submittedName>
        <fullName evidence="3">VPS10 domain-containing receptor SorCS2-like isoform X3</fullName>
    </submittedName>
</protein>
<keyword evidence="3" id="KW-0675">Receptor</keyword>